<evidence type="ECO:0000256" key="1">
    <source>
        <dbReference type="ARBA" id="ARBA00023002"/>
    </source>
</evidence>
<sequence>MDVDVVVVGAGPVGLWLAAEVRAGGASVVVLEARDEPDPRSKALTIHPRTLELLASRGMHGRFLAEGGRLPAGHFAVLDRRLDFSVLDTPFPFTPALPQARTEQLLEEHARGLGVEVRRGHRVVEVGQRDDAVVVRAEGPDGELVVEAAYAVGCDGTRSTVREAAGIAFAGTGSRVLGRLGDVVLDEPPTGAAATRVTGDGLLMVVPLPRGRHRLVGITPGDVRADRPGELSPEELRANTTAITGGDFGMRDPSWLSRFGNASRLADRYRRGRLLLAGDATPTWAACSPPCARTATCCWTWAATWPACPTPHRAPPAPA</sequence>
<dbReference type="EMBL" id="JBHSJB010000006">
    <property type="protein sequence ID" value="MFC5053442.1"/>
    <property type="molecule type" value="Genomic_DNA"/>
</dbReference>
<dbReference type="InterPro" id="IPR002938">
    <property type="entry name" value="FAD-bd"/>
</dbReference>
<dbReference type="PANTHER" id="PTHR43476:SF5">
    <property type="entry name" value="FAD-DEPENDENT MONOOXYGENASE"/>
    <property type="match status" value="1"/>
</dbReference>
<dbReference type="Gene3D" id="3.30.70.2450">
    <property type="match status" value="1"/>
</dbReference>
<comment type="caution">
    <text evidence="3">The sequence shown here is derived from an EMBL/GenBank/DDBJ whole genome shotgun (WGS) entry which is preliminary data.</text>
</comment>
<feature type="domain" description="FAD-binding" evidence="2">
    <location>
        <begin position="2"/>
        <end position="281"/>
    </location>
</feature>
<dbReference type="Gene3D" id="3.50.50.60">
    <property type="entry name" value="FAD/NAD(P)-binding domain"/>
    <property type="match status" value="1"/>
</dbReference>
<keyword evidence="3" id="KW-0503">Monooxygenase</keyword>
<dbReference type="SUPFAM" id="SSF51905">
    <property type="entry name" value="FAD/NAD(P)-binding domain"/>
    <property type="match status" value="1"/>
</dbReference>
<organism evidence="3 4">
    <name type="scientific">Saccharothrix xinjiangensis</name>
    <dbReference type="NCBI Taxonomy" id="204798"/>
    <lineage>
        <taxon>Bacteria</taxon>
        <taxon>Bacillati</taxon>
        <taxon>Actinomycetota</taxon>
        <taxon>Actinomycetes</taxon>
        <taxon>Pseudonocardiales</taxon>
        <taxon>Pseudonocardiaceae</taxon>
        <taxon>Saccharothrix</taxon>
    </lineage>
</organism>
<reference evidence="4" key="1">
    <citation type="journal article" date="2019" name="Int. J. Syst. Evol. Microbiol.">
        <title>The Global Catalogue of Microorganisms (GCM) 10K type strain sequencing project: providing services to taxonomists for standard genome sequencing and annotation.</title>
        <authorList>
            <consortium name="The Broad Institute Genomics Platform"/>
            <consortium name="The Broad Institute Genome Sequencing Center for Infectious Disease"/>
            <person name="Wu L."/>
            <person name="Ma J."/>
        </authorList>
    </citation>
    <scope>NUCLEOTIDE SEQUENCE [LARGE SCALE GENOMIC DNA]</scope>
    <source>
        <strain evidence="4">KCTC 12848</strain>
    </source>
</reference>
<dbReference type="GO" id="GO:0004497">
    <property type="term" value="F:monooxygenase activity"/>
    <property type="evidence" value="ECO:0007669"/>
    <property type="project" value="UniProtKB-KW"/>
</dbReference>
<evidence type="ECO:0000259" key="2">
    <source>
        <dbReference type="Pfam" id="PF01494"/>
    </source>
</evidence>
<name>A0ABV9XVG2_9PSEU</name>
<gene>
    <name evidence="3" type="ORF">ACFPFM_06690</name>
</gene>
<proteinExistence type="predicted"/>
<evidence type="ECO:0000313" key="3">
    <source>
        <dbReference type="EMBL" id="MFC5053442.1"/>
    </source>
</evidence>
<dbReference type="InterPro" id="IPR050631">
    <property type="entry name" value="PheA/TfdB_FAD_monoxygenase"/>
</dbReference>
<dbReference type="InterPro" id="IPR036188">
    <property type="entry name" value="FAD/NAD-bd_sf"/>
</dbReference>
<keyword evidence="4" id="KW-1185">Reference proteome</keyword>
<dbReference type="Proteomes" id="UP001595833">
    <property type="component" value="Unassembled WGS sequence"/>
</dbReference>
<evidence type="ECO:0000313" key="4">
    <source>
        <dbReference type="Proteomes" id="UP001595833"/>
    </source>
</evidence>
<dbReference type="PRINTS" id="PR00420">
    <property type="entry name" value="RNGMNOXGNASE"/>
</dbReference>
<dbReference type="PANTHER" id="PTHR43476">
    <property type="entry name" value="3-(3-HYDROXY-PHENYL)PROPIONATE/3-HYDROXYCINNAMIC ACID HYDROXYLASE"/>
    <property type="match status" value="1"/>
</dbReference>
<dbReference type="RefSeq" id="WP_344039386.1">
    <property type="nucleotide sequence ID" value="NZ_BAAAKE010000016.1"/>
</dbReference>
<accession>A0ABV9XVG2</accession>
<protein>
    <submittedName>
        <fullName evidence="3">FAD-dependent monooxygenase</fullName>
    </submittedName>
</protein>
<dbReference type="Pfam" id="PF01494">
    <property type="entry name" value="FAD_binding_3"/>
    <property type="match status" value="1"/>
</dbReference>
<keyword evidence="1" id="KW-0560">Oxidoreductase</keyword>